<accession>U3PBA2</accession>
<keyword evidence="3" id="KW-1185">Reference proteome</keyword>
<feature type="region of interest" description="Disordered" evidence="1">
    <location>
        <begin position="147"/>
        <end position="166"/>
    </location>
</feature>
<dbReference type="Proteomes" id="UP000016892">
    <property type="component" value="Segment"/>
</dbReference>
<feature type="compositionally biased region" description="Basic and acidic residues" evidence="1">
    <location>
        <begin position="147"/>
        <end position="156"/>
    </location>
</feature>
<name>U3PBA2_9CAUD</name>
<dbReference type="KEGG" id="vg:17699698"/>
<proteinExistence type="predicted"/>
<protein>
    <submittedName>
        <fullName evidence="2">Uncharacterized protein</fullName>
    </submittedName>
</protein>
<gene>
    <name evidence="2" type="ORF">JG068_020</name>
</gene>
<evidence type="ECO:0000256" key="1">
    <source>
        <dbReference type="SAM" id="MobiDB-lite"/>
    </source>
</evidence>
<dbReference type="RefSeq" id="YP_008853859.1">
    <property type="nucleotide sequence ID" value="NC_022916.1"/>
</dbReference>
<organism evidence="2 3">
    <name type="scientific">Burkholderia phage JG068</name>
    <dbReference type="NCBI Taxonomy" id="1401297"/>
    <lineage>
        <taxon>Viruses</taxon>
        <taxon>Duplodnaviria</taxon>
        <taxon>Heunggongvirae</taxon>
        <taxon>Uroviricota</taxon>
        <taxon>Caudoviricetes</taxon>
        <taxon>Autographivirales</taxon>
        <taxon>Autonotataviridae</taxon>
        <taxon>Mguuvirus</taxon>
        <taxon>Mguuvirus JG068</taxon>
    </lineage>
</organism>
<evidence type="ECO:0000313" key="2">
    <source>
        <dbReference type="EMBL" id="AGW43602.1"/>
    </source>
</evidence>
<dbReference type="GeneID" id="17699698"/>
<feature type="region of interest" description="Disordered" evidence="1">
    <location>
        <begin position="260"/>
        <end position="297"/>
    </location>
</feature>
<evidence type="ECO:0000313" key="3">
    <source>
        <dbReference type="Proteomes" id="UP000016892"/>
    </source>
</evidence>
<sequence>MSALDKLNAALETQADMSKPETASGGGYTPPAAGIARARIVGYFEVGAHEEDEFNQAGQKTGRKKLKHKVHIVVELSGPKHEPRELEDGTKIPQRITIKENYEPGKAPHVKSNFYDLFTKINTATGANARHMAQLLDKPFLLKIHHKDSGSGESKRTYANAKGPGKEGYTIMPVSGEGPDGTPYSIQVAPAITPLKYFLFQLADKEMWDSIYIDGEVPERKDDKGNVTSPARSKNVLQNLIKSAKNFDKCPIATLVGTGKELDLGDVERPPRTEAPAPTPSEKAAPAGIDLEDDIPF</sequence>
<feature type="compositionally biased region" description="Basic and acidic residues" evidence="1">
    <location>
        <begin position="260"/>
        <end position="272"/>
    </location>
</feature>
<dbReference type="OrthoDB" id="17823at10239"/>
<dbReference type="EMBL" id="KC853746">
    <property type="protein sequence ID" value="AGW43602.1"/>
    <property type="molecule type" value="Genomic_DNA"/>
</dbReference>
<reference evidence="2 3" key="1">
    <citation type="journal article" date="2013" name="BMC Genomics">
        <title>Genomic characterization of JG068, a novel virulent podovirus active against Burkholderia cenocepacia.</title>
        <authorList>
            <person name="Lynch K.H."/>
            <person name="Abdu A.H."/>
            <person name="Schobert M."/>
            <person name="Dennis J.J."/>
        </authorList>
    </citation>
    <scope>NUCLEOTIDE SEQUENCE [LARGE SCALE GENOMIC DNA]</scope>
</reference>